<organism evidence="1 2">
    <name type="scientific">Diphasiastrum complanatum</name>
    <name type="common">Issler's clubmoss</name>
    <name type="synonym">Lycopodium complanatum</name>
    <dbReference type="NCBI Taxonomy" id="34168"/>
    <lineage>
        <taxon>Eukaryota</taxon>
        <taxon>Viridiplantae</taxon>
        <taxon>Streptophyta</taxon>
        <taxon>Embryophyta</taxon>
        <taxon>Tracheophyta</taxon>
        <taxon>Lycopodiopsida</taxon>
        <taxon>Lycopodiales</taxon>
        <taxon>Lycopodiaceae</taxon>
        <taxon>Lycopodioideae</taxon>
        <taxon>Diphasiastrum</taxon>
    </lineage>
</organism>
<name>A0ACC2DPP5_DIPCM</name>
<dbReference type="EMBL" id="CM055096">
    <property type="protein sequence ID" value="KAJ7556150.1"/>
    <property type="molecule type" value="Genomic_DNA"/>
</dbReference>
<reference evidence="2" key="1">
    <citation type="journal article" date="2024" name="Proc. Natl. Acad. Sci. U.S.A.">
        <title>Extraordinary preservation of gene collinearity over three hundred million years revealed in homosporous lycophytes.</title>
        <authorList>
            <person name="Li C."/>
            <person name="Wickell D."/>
            <person name="Kuo L.Y."/>
            <person name="Chen X."/>
            <person name="Nie B."/>
            <person name="Liao X."/>
            <person name="Peng D."/>
            <person name="Ji J."/>
            <person name="Jenkins J."/>
            <person name="Williams M."/>
            <person name="Shu S."/>
            <person name="Plott C."/>
            <person name="Barry K."/>
            <person name="Rajasekar S."/>
            <person name="Grimwood J."/>
            <person name="Han X."/>
            <person name="Sun S."/>
            <person name="Hou Z."/>
            <person name="He W."/>
            <person name="Dai G."/>
            <person name="Sun C."/>
            <person name="Schmutz J."/>
            <person name="Leebens-Mack J.H."/>
            <person name="Li F.W."/>
            <person name="Wang L."/>
        </authorList>
    </citation>
    <scope>NUCLEOTIDE SEQUENCE [LARGE SCALE GENOMIC DNA]</scope>
    <source>
        <strain evidence="2">cv. PW_Plant_1</strain>
    </source>
</reference>
<dbReference type="Proteomes" id="UP001162992">
    <property type="component" value="Chromosome 5"/>
</dbReference>
<evidence type="ECO:0000313" key="1">
    <source>
        <dbReference type="EMBL" id="KAJ7556150.1"/>
    </source>
</evidence>
<accession>A0ACC2DPP5</accession>
<protein>
    <submittedName>
        <fullName evidence="1">Uncharacterized protein</fullName>
    </submittedName>
</protein>
<proteinExistence type="predicted"/>
<sequence>MGHRMSSHHKDSHEGNQNGSSKRGGHSRSKHGGKETHRLLSAEHFGGIVKIQLNKAQMRFKDKFFGCVSLGEQTFRTLTSIQFMPILTIMKSTDRPEWKSEVKIALEANGPRIVHVSVFETNRLSKSNLVGYCEIDLSEVVDHTQETFNLYDPSTKTKIVGDIELVFNIQDQFETEKSFARRLLSIVDYDDNGELSLLEFRDLLKAFGNKMLDQELEDLFKKADENKDGNVSADELASLLAIHAQKTHLINQCPVCGEDIRKLDALNSMVHLSLCFDEGSGNETMTGGFLTEKQATYGWLFKISEWVNVSTYDVGLKSGANAGHILVFDRSTKRLVEEVIDSKIVLSMRAIYQSKFGLALLDSGTRNLLLNLSEKQGKKMNSPESAADIPKFINFFQDQVNMDELKYPIDHYKTFNEFFTRELKPGSRPVAHEEDDAIAVCGADSRLMVFNRPDDATRFWIKGRKFSIGGLLGDEKLASDFDGGPMVIFRLAPQDYHRFHMPISGIVGKLVEIPGHLYTVNPIAVNSKYCNVFTENKRVICVISSREFGKMAFVAIGATMVGSITFSKKEGDKVKKGEEFGYFSFGGSTCICVFQKHTIDLDDDLVANSERSLETLVSVGMTLGTARHIQANDLYLARRPTIKDSVVGLDNQIAIEGISVTDSVNVPEGGFGP</sequence>
<evidence type="ECO:0000313" key="2">
    <source>
        <dbReference type="Proteomes" id="UP001162992"/>
    </source>
</evidence>
<comment type="caution">
    <text evidence="1">The sequence shown here is derived from an EMBL/GenBank/DDBJ whole genome shotgun (WGS) entry which is preliminary data.</text>
</comment>
<keyword evidence="2" id="KW-1185">Reference proteome</keyword>
<gene>
    <name evidence="1" type="ORF">O6H91_05G071300</name>
</gene>